<dbReference type="EMBL" id="NMUH01006304">
    <property type="protein sequence ID" value="MQM14960.1"/>
    <property type="molecule type" value="Genomic_DNA"/>
</dbReference>
<evidence type="ECO:0000313" key="2">
    <source>
        <dbReference type="EMBL" id="MQM14960.1"/>
    </source>
</evidence>
<sequence length="129" mass="14548">MFLAALMTTSCIRKGQKLSEAQFLYKGMHEVHLVMGNKLHHVFARLHLTGIKQPAGTAGVPRGHFAVYVGERRKRFVIPTNYLKDPIFQTLLQKVEEEFGFDHQAGGLTIPCSEDYFVTLTSRLSSSPR</sequence>
<evidence type="ECO:0000256" key="1">
    <source>
        <dbReference type="ARBA" id="ARBA00006974"/>
    </source>
</evidence>
<dbReference type="Proteomes" id="UP000652761">
    <property type="component" value="Unassembled WGS sequence"/>
</dbReference>
<reference evidence="2" key="1">
    <citation type="submission" date="2017-07" db="EMBL/GenBank/DDBJ databases">
        <title>Taro Niue Genome Assembly and Annotation.</title>
        <authorList>
            <person name="Atibalentja N."/>
            <person name="Keating K."/>
            <person name="Fields C.J."/>
        </authorList>
    </citation>
    <scope>NUCLEOTIDE SEQUENCE</scope>
    <source>
        <strain evidence="2">Niue_2</strain>
        <tissue evidence="2">Leaf</tissue>
    </source>
</reference>
<dbReference type="PANTHER" id="PTHR31929">
    <property type="entry name" value="SAUR-LIKE AUXIN-RESPONSIVE PROTEIN FAMILY-RELATED"/>
    <property type="match status" value="1"/>
</dbReference>
<proteinExistence type="inferred from homology"/>
<protein>
    <submittedName>
        <fullName evidence="2">Uncharacterized protein</fullName>
    </submittedName>
</protein>
<keyword evidence="3" id="KW-1185">Reference proteome</keyword>
<comment type="similarity">
    <text evidence="1">Belongs to the ARG7 family.</text>
</comment>
<dbReference type="OrthoDB" id="625231at2759"/>
<gene>
    <name evidence="2" type="ORF">Taro_047896</name>
</gene>
<comment type="caution">
    <text evidence="2">The sequence shown here is derived from an EMBL/GenBank/DDBJ whole genome shotgun (WGS) entry which is preliminary data.</text>
</comment>
<name>A0A843X820_COLES</name>
<dbReference type="InterPro" id="IPR003676">
    <property type="entry name" value="SAUR_fam"/>
</dbReference>
<dbReference type="Pfam" id="PF02519">
    <property type="entry name" value="Auxin_inducible"/>
    <property type="match status" value="1"/>
</dbReference>
<accession>A0A843X820</accession>
<dbReference type="GO" id="GO:0009733">
    <property type="term" value="P:response to auxin"/>
    <property type="evidence" value="ECO:0007669"/>
    <property type="project" value="InterPro"/>
</dbReference>
<dbReference type="AlphaFoldDB" id="A0A843X820"/>
<organism evidence="2 3">
    <name type="scientific">Colocasia esculenta</name>
    <name type="common">Wild taro</name>
    <name type="synonym">Arum esculentum</name>
    <dbReference type="NCBI Taxonomy" id="4460"/>
    <lineage>
        <taxon>Eukaryota</taxon>
        <taxon>Viridiplantae</taxon>
        <taxon>Streptophyta</taxon>
        <taxon>Embryophyta</taxon>
        <taxon>Tracheophyta</taxon>
        <taxon>Spermatophyta</taxon>
        <taxon>Magnoliopsida</taxon>
        <taxon>Liliopsida</taxon>
        <taxon>Araceae</taxon>
        <taxon>Aroideae</taxon>
        <taxon>Colocasieae</taxon>
        <taxon>Colocasia</taxon>
    </lineage>
</organism>
<evidence type="ECO:0000313" key="3">
    <source>
        <dbReference type="Proteomes" id="UP000652761"/>
    </source>
</evidence>